<name>A0A2N0Q5C1_9GLOM</name>
<protein>
    <submittedName>
        <fullName evidence="2">Uncharacterized protein</fullName>
    </submittedName>
</protein>
<feature type="region of interest" description="Disordered" evidence="1">
    <location>
        <begin position="71"/>
        <end position="92"/>
    </location>
</feature>
<dbReference type="AlphaFoldDB" id="A0A2N0Q5C1"/>
<gene>
    <name evidence="2" type="ORF">RhiirA5_409575</name>
</gene>
<dbReference type="VEuPathDB" id="FungiDB:RhiirFUN_014718"/>
<dbReference type="Proteomes" id="UP000232722">
    <property type="component" value="Unassembled WGS sequence"/>
</dbReference>
<evidence type="ECO:0000256" key="1">
    <source>
        <dbReference type="SAM" id="MobiDB-lite"/>
    </source>
</evidence>
<proteinExistence type="predicted"/>
<evidence type="ECO:0000313" key="2">
    <source>
        <dbReference type="EMBL" id="PKC14267.1"/>
    </source>
</evidence>
<reference evidence="2 3" key="1">
    <citation type="submission" date="2016-04" db="EMBL/GenBank/DDBJ databases">
        <title>Genome analyses suggest a sexual origin of heterokaryosis in a supposedly ancient asexual fungus.</title>
        <authorList>
            <person name="Ropars J."/>
            <person name="Sedzielewska K."/>
            <person name="Noel J."/>
            <person name="Charron P."/>
            <person name="Farinelli L."/>
            <person name="Marton T."/>
            <person name="Kruger M."/>
            <person name="Pelin A."/>
            <person name="Brachmann A."/>
            <person name="Corradi N."/>
        </authorList>
    </citation>
    <scope>NUCLEOTIDE SEQUENCE [LARGE SCALE GENOMIC DNA]</scope>
    <source>
        <strain evidence="2 3">A5</strain>
    </source>
</reference>
<dbReference type="EMBL" id="LLXJ01000143">
    <property type="protein sequence ID" value="PKC14267.1"/>
    <property type="molecule type" value="Genomic_DNA"/>
</dbReference>
<comment type="caution">
    <text evidence="2">The sequence shown here is derived from an EMBL/GenBank/DDBJ whole genome shotgun (WGS) entry which is preliminary data.</text>
</comment>
<reference evidence="2 3" key="2">
    <citation type="submission" date="2017-09" db="EMBL/GenBank/DDBJ databases">
        <title>Extensive intraspecific genome diversity in a model arbuscular mycorrhizal fungus.</title>
        <authorList>
            <person name="Chen E.C."/>
            <person name="Morin E."/>
            <person name="Beaudet D."/>
            <person name="Noel J."/>
            <person name="Ndikumana S."/>
            <person name="Charron P."/>
            <person name="St-Onge C."/>
            <person name="Giorgi J."/>
            <person name="Grigoriev I.V."/>
            <person name="Roux C."/>
            <person name="Martin F.M."/>
            <person name="Corradi N."/>
        </authorList>
    </citation>
    <scope>NUCLEOTIDE SEQUENCE [LARGE SCALE GENOMIC DNA]</scope>
    <source>
        <strain evidence="2 3">A5</strain>
    </source>
</reference>
<accession>A0A2N0Q5C1</accession>
<sequence length="92" mass="11064">MKKQYKYQSVKVEIHFELEKAKEFEEVDKGVLVSQVNSSVYILRWFVAFKNYQMKDGDLLNTHLQQKEIKISHPRSVKTEESKDGRLFRRKE</sequence>
<organism evidence="2 3">
    <name type="scientific">Rhizophagus irregularis</name>
    <dbReference type="NCBI Taxonomy" id="588596"/>
    <lineage>
        <taxon>Eukaryota</taxon>
        <taxon>Fungi</taxon>
        <taxon>Fungi incertae sedis</taxon>
        <taxon>Mucoromycota</taxon>
        <taxon>Glomeromycotina</taxon>
        <taxon>Glomeromycetes</taxon>
        <taxon>Glomerales</taxon>
        <taxon>Glomeraceae</taxon>
        <taxon>Rhizophagus</taxon>
    </lineage>
</organism>
<evidence type="ECO:0000313" key="3">
    <source>
        <dbReference type="Proteomes" id="UP000232722"/>
    </source>
</evidence>